<feature type="chain" id="PRO_5040161389" description="BspA family leucine-rich repeat surface protein" evidence="2">
    <location>
        <begin position="17"/>
        <end position="335"/>
    </location>
</feature>
<evidence type="ECO:0000256" key="1">
    <source>
        <dbReference type="SAM" id="MobiDB-lite"/>
    </source>
</evidence>
<keyword evidence="2" id="KW-0732">Signal</keyword>
<dbReference type="AlphaFoldDB" id="A0A9N8DK10"/>
<proteinExistence type="predicted"/>
<evidence type="ECO:0008006" key="5">
    <source>
        <dbReference type="Google" id="ProtNLM"/>
    </source>
</evidence>
<protein>
    <recommendedName>
        <fullName evidence="5">BspA family leucine-rich repeat surface protein</fullName>
    </recommendedName>
</protein>
<evidence type="ECO:0000313" key="4">
    <source>
        <dbReference type="Proteomes" id="UP001153069"/>
    </source>
</evidence>
<dbReference type="EMBL" id="CAICTM010000122">
    <property type="protein sequence ID" value="CAB9501965.1"/>
    <property type="molecule type" value="Genomic_DNA"/>
</dbReference>
<comment type="caution">
    <text evidence="3">The sequence shown here is derived from an EMBL/GenBank/DDBJ whole genome shotgun (WGS) entry which is preliminary data.</text>
</comment>
<reference evidence="3" key="1">
    <citation type="submission" date="2020-06" db="EMBL/GenBank/DDBJ databases">
        <authorList>
            <consortium name="Plant Systems Biology data submission"/>
        </authorList>
    </citation>
    <scope>NUCLEOTIDE SEQUENCE</scope>
    <source>
        <strain evidence="3">D6</strain>
    </source>
</reference>
<keyword evidence="4" id="KW-1185">Reference proteome</keyword>
<name>A0A9N8DK10_9STRA</name>
<feature type="signal peptide" evidence="2">
    <location>
        <begin position="1"/>
        <end position="16"/>
    </location>
</feature>
<gene>
    <name evidence="3" type="ORF">SEMRO_123_G059590.1</name>
</gene>
<organism evidence="3 4">
    <name type="scientific">Seminavis robusta</name>
    <dbReference type="NCBI Taxonomy" id="568900"/>
    <lineage>
        <taxon>Eukaryota</taxon>
        <taxon>Sar</taxon>
        <taxon>Stramenopiles</taxon>
        <taxon>Ochrophyta</taxon>
        <taxon>Bacillariophyta</taxon>
        <taxon>Bacillariophyceae</taxon>
        <taxon>Bacillariophycidae</taxon>
        <taxon>Naviculales</taxon>
        <taxon>Naviculaceae</taxon>
        <taxon>Seminavis</taxon>
    </lineage>
</organism>
<feature type="region of interest" description="Disordered" evidence="1">
    <location>
        <begin position="17"/>
        <end position="83"/>
    </location>
</feature>
<sequence length="335" mass="38012">MAVFLLLQQSVVRVNAETTTTTPTATNKPPRTRLQGRSPKNNPQQQPQQQRHFQHRTPKTPPTTAKKKTKQSSPMQGVSMRGAHDGEHFSFQTADPEFKCFESNTELRDAVVRYESYKVFDEALATTYGWPIGNWCVSHITDFSNIFQHKRTFNDPLSGWDTSRATSMRNMFQDAQQFDQPLGHFNTSAVVDMSNMFEAAVRFLGDGLEEWNTQACQSMDFMFMHALNFQQPDIRHWRVDNVVSMKGMFKDARSFSRDQHLQLLSQWSFHPMVDMTQMDAWWLDASSSTYGRDEVIQIMTSTAATNAFVGGTDTTAATSAIAGSSGRGTSSYLRR</sequence>
<dbReference type="InterPro" id="IPR005046">
    <property type="entry name" value="DUF285"/>
</dbReference>
<evidence type="ECO:0000313" key="3">
    <source>
        <dbReference type="EMBL" id="CAB9501965.1"/>
    </source>
</evidence>
<accession>A0A9N8DK10</accession>
<feature type="compositionally biased region" description="Low complexity" evidence="1">
    <location>
        <begin position="17"/>
        <end position="33"/>
    </location>
</feature>
<dbReference type="Proteomes" id="UP001153069">
    <property type="component" value="Unassembled WGS sequence"/>
</dbReference>
<evidence type="ECO:0000256" key="2">
    <source>
        <dbReference type="SAM" id="SignalP"/>
    </source>
</evidence>
<dbReference type="Pfam" id="PF03382">
    <property type="entry name" value="DUF285"/>
    <property type="match status" value="1"/>
</dbReference>
<dbReference type="OrthoDB" id="198852at2759"/>